<comment type="caution">
    <text evidence="1">The sequence shown here is derived from an EMBL/GenBank/DDBJ whole genome shotgun (WGS) entry which is preliminary data.</text>
</comment>
<sequence>MSDLVIEQESSRVTRLRAACTPVPRLELGGWVRRPLRLEPSQLDAMEWLQVDDFDVVCTLDGSHGVLPPLRAVRLCDLIDLAQPAFERRTDFKRVAIVAEGHEGYRALFSWAEVFNSPLGRGIVVAFAGPCSALPGNAGSFALLARHDLATGPRYVRGLRSVELHKLW</sequence>
<accession>A0A437JYW9</accession>
<name>A0A437JYW9_9BURK</name>
<dbReference type="SUPFAM" id="SSF56524">
    <property type="entry name" value="Oxidoreductase molybdopterin-binding domain"/>
    <property type="match status" value="1"/>
</dbReference>
<organism evidence="1 2">
    <name type="scientific">Rubrivivax albus</name>
    <dbReference type="NCBI Taxonomy" id="2499835"/>
    <lineage>
        <taxon>Bacteria</taxon>
        <taxon>Pseudomonadati</taxon>
        <taxon>Pseudomonadota</taxon>
        <taxon>Betaproteobacteria</taxon>
        <taxon>Burkholderiales</taxon>
        <taxon>Sphaerotilaceae</taxon>
        <taxon>Rubrivivax</taxon>
    </lineage>
</organism>
<proteinExistence type="predicted"/>
<gene>
    <name evidence="1" type="ORF">ENE75_10510</name>
</gene>
<dbReference type="RefSeq" id="WP_128198200.1">
    <property type="nucleotide sequence ID" value="NZ_SACT01000002.1"/>
</dbReference>
<dbReference type="AlphaFoldDB" id="A0A437JYW9"/>
<evidence type="ECO:0000313" key="2">
    <source>
        <dbReference type="Proteomes" id="UP000288178"/>
    </source>
</evidence>
<keyword evidence="2" id="KW-1185">Reference proteome</keyword>
<evidence type="ECO:0008006" key="3">
    <source>
        <dbReference type="Google" id="ProtNLM"/>
    </source>
</evidence>
<dbReference type="OrthoDB" id="5366082at2"/>
<evidence type="ECO:0000313" key="1">
    <source>
        <dbReference type="EMBL" id="RVT52829.1"/>
    </source>
</evidence>
<dbReference type="InterPro" id="IPR036374">
    <property type="entry name" value="OxRdtase_Mopterin-bd_sf"/>
</dbReference>
<dbReference type="Proteomes" id="UP000288178">
    <property type="component" value="Unassembled WGS sequence"/>
</dbReference>
<dbReference type="EMBL" id="SACT01000002">
    <property type="protein sequence ID" value="RVT52829.1"/>
    <property type="molecule type" value="Genomic_DNA"/>
</dbReference>
<reference evidence="1 2" key="1">
    <citation type="submission" date="2019-01" db="EMBL/GenBank/DDBJ databases">
        <authorList>
            <person name="Chen W.-M."/>
        </authorList>
    </citation>
    <scope>NUCLEOTIDE SEQUENCE [LARGE SCALE GENOMIC DNA]</scope>
    <source>
        <strain evidence="1 2">ICH-3</strain>
    </source>
</reference>
<protein>
    <recommendedName>
        <fullName evidence="3">Molybdopterin-binding protein</fullName>
    </recommendedName>
</protein>